<dbReference type="AlphaFoldDB" id="A0A2N5TQJ9"/>
<name>A0A2N5TQJ9_9BASI</name>
<evidence type="ECO:0000259" key="2">
    <source>
        <dbReference type="Pfam" id="PF07727"/>
    </source>
</evidence>
<dbReference type="OrthoDB" id="2514243at2759"/>
<dbReference type="Proteomes" id="UP000235388">
    <property type="component" value="Unassembled WGS sequence"/>
</dbReference>
<protein>
    <recommendedName>
        <fullName evidence="2">Reverse transcriptase Ty1/copia-type domain-containing protein</fullName>
    </recommendedName>
</protein>
<dbReference type="EMBL" id="PGCJ01000475">
    <property type="protein sequence ID" value="PLW27698.1"/>
    <property type="molecule type" value="Genomic_DNA"/>
</dbReference>
<organism evidence="3 4">
    <name type="scientific">Puccinia coronata f. sp. avenae</name>
    <dbReference type="NCBI Taxonomy" id="200324"/>
    <lineage>
        <taxon>Eukaryota</taxon>
        <taxon>Fungi</taxon>
        <taxon>Dikarya</taxon>
        <taxon>Basidiomycota</taxon>
        <taxon>Pucciniomycotina</taxon>
        <taxon>Pucciniomycetes</taxon>
        <taxon>Pucciniales</taxon>
        <taxon>Pucciniaceae</taxon>
        <taxon>Puccinia</taxon>
    </lineage>
</organism>
<feature type="compositionally biased region" description="Pro residues" evidence="1">
    <location>
        <begin position="110"/>
        <end position="119"/>
    </location>
</feature>
<accession>A0A2N5TQJ9</accession>
<keyword evidence="4" id="KW-1185">Reference proteome</keyword>
<evidence type="ECO:0000256" key="1">
    <source>
        <dbReference type="SAM" id="MobiDB-lite"/>
    </source>
</evidence>
<gene>
    <name evidence="3" type="ORF">PCANC_24803</name>
</gene>
<dbReference type="Pfam" id="PF07727">
    <property type="entry name" value="RVT_2"/>
    <property type="match status" value="1"/>
</dbReference>
<feature type="region of interest" description="Disordered" evidence="1">
    <location>
        <begin position="102"/>
        <end position="121"/>
    </location>
</feature>
<evidence type="ECO:0000313" key="4">
    <source>
        <dbReference type="Proteomes" id="UP000235388"/>
    </source>
</evidence>
<proteinExistence type="predicted"/>
<reference evidence="3 4" key="1">
    <citation type="submission" date="2017-11" db="EMBL/GenBank/DDBJ databases">
        <title>De novo assembly and phasing of dikaryotic genomes from two isolates of Puccinia coronata f. sp. avenae, the causal agent of oat crown rust.</title>
        <authorList>
            <person name="Miller M.E."/>
            <person name="Zhang Y."/>
            <person name="Omidvar V."/>
            <person name="Sperschneider J."/>
            <person name="Schwessinger B."/>
            <person name="Raley C."/>
            <person name="Palmer J.M."/>
            <person name="Garnica D."/>
            <person name="Upadhyaya N."/>
            <person name="Rathjen J."/>
            <person name="Taylor J.M."/>
            <person name="Park R.F."/>
            <person name="Dodds P.N."/>
            <person name="Hirsch C.D."/>
            <person name="Kianian S.F."/>
            <person name="Figueroa M."/>
        </authorList>
    </citation>
    <scope>NUCLEOTIDE SEQUENCE [LARGE SCALE GENOMIC DNA]</scope>
    <source>
        <strain evidence="3">12NC29</strain>
    </source>
</reference>
<feature type="domain" description="Reverse transcriptase Ty1/copia-type" evidence="2">
    <location>
        <begin position="193"/>
        <end position="301"/>
    </location>
</feature>
<sequence length="313" mass="34186">MAAPPKGLYRLQPPAARLVAATDVTSVYQTDVTSAAPTDTLCLCSNVSVGPADIKSVWATDDNPALPPSPSSQEVLDWWLSGDEFDLDSPLIDVGSFFPPTKEEYTKTPSSPPSAPSRPKPGFDILLTSNKAPEDISLSINKSNSLHTKRWANLARALATTEIPQTYREAMLSADADCWSKAVEEELSAMERLHVKKKDPKGIMVKFKARLCAQGSQQHDGYGFTYAPTGRSTSLWVALIVGLSRGYNIHQMDAKNAFLNGTLDENVYLRPPPGLDVPKGYCLKLKKAIYGLKQAPHVWFLTGNALFTSTWTT</sequence>
<evidence type="ECO:0000313" key="3">
    <source>
        <dbReference type="EMBL" id="PLW27698.1"/>
    </source>
</evidence>
<comment type="caution">
    <text evidence="3">The sequence shown here is derived from an EMBL/GenBank/DDBJ whole genome shotgun (WGS) entry which is preliminary data.</text>
</comment>
<dbReference type="InterPro" id="IPR013103">
    <property type="entry name" value="RVT_2"/>
</dbReference>
<dbReference type="STRING" id="200324.A0A2N5TQJ9"/>